<feature type="compositionally biased region" description="Polar residues" evidence="1">
    <location>
        <begin position="11"/>
        <end position="20"/>
    </location>
</feature>
<organism evidence="2 3">
    <name type="scientific">Arachis hypogaea</name>
    <name type="common">Peanut</name>
    <dbReference type="NCBI Taxonomy" id="3818"/>
    <lineage>
        <taxon>Eukaryota</taxon>
        <taxon>Viridiplantae</taxon>
        <taxon>Streptophyta</taxon>
        <taxon>Embryophyta</taxon>
        <taxon>Tracheophyta</taxon>
        <taxon>Spermatophyta</taxon>
        <taxon>Magnoliopsida</taxon>
        <taxon>eudicotyledons</taxon>
        <taxon>Gunneridae</taxon>
        <taxon>Pentapetalae</taxon>
        <taxon>rosids</taxon>
        <taxon>fabids</taxon>
        <taxon>Fabales</taxon>
        <taxon>Fabaceae</taxon>
        <taxon>Papilionoideae</taxon>
        <taxon>50 kb inversion clade</taxon>
        <taxon>dalbergioids sensu lato</taxon>
        <taxon>Dalbergieae</taxon>
        <taxon>Pterocarpus clade</taxon>
        <taxon>Arachis</taxon>
    </lineage>
</organism>
<protein>
    <submittedName>
        <fullName evidence="2">Uncharacterized protein</fullName>
    </submittedName>
</protein>
<dbReference type="AlphaFoldDB" id="A0A445CV65"/>
<feature type="region of interest" description="Disordered" evidence="1">
    <location>
        <begin position="1"/>
        <end position="63"/>
    </location>
</feature>
<dbReference type="Proteomes" id="UP000289738">
    <property type="component" value="Chromosome A06"/>
</dbReference>
<proteinExistence type="predicted"/>
<dbReference type="STRING" id="3818.A0A445CV65"/>
<gene>
    <name evidence="2" type="ORF">Ahy_A06g030068</name>
</gene>
<sequence>MGGGTMPQRPSVPQLSSNLEKLSPPPPSSSSFSSPNHLKPPNANTTLSTSISRSNKPSRELLPVDPKEVAKKANSSLYDHVFETVPSQREVEDAISALLNFIEVVSSSSSDRQITSSSDSRIFLSEGYKRLYDAIQLLQTDPSIKRLVVSLSSDKAIWDAVMSHVRHQKLLEMPDSDENKTPQNSEENELAMYLLSWILQLIKGKVWELIENFQSLVNDFFHSPKTQHVDPAVLHEKLRSSLLLCIVILLIVIMARLERS</sequence>
<feature type="compositionally biased region" description="Polar residues" evidence="1">
    <location>
        <begin position="42"/>
        <end position="55"/>
    </location>
</feature>
<keyword evidence="3" id="KW-1185">Reference proteome</keyword>
<dbReference type="EMBL" id="SDMP01000006">
    <property type="protein sequence ID" value="RYR54794.1"/>
    <property type="molecule type" value="Genomic_DNA"/>
</dbReference>
<evidence type="ECO:0000313" key="3">
    <source>
        <dbReference type="Proteomes" id="UP000289738"/>
    </source>
</evidence>
<accession>A0A445CV65</accession>
<dbReference type="PANTHER" id="PTHR33625">
    <property type="entry name" value="OS08G0179900 PROTEIN"/>
    <property type="match status" value="1"/>
</dbReference>
<reference evidence="2 3" key="1">
    <citation type="submission" date="2019-01" db="EMBL/GenBank/DDBJ databases">
        <title>Sequencing of cultivated peanut Arachis hypogaea provides insights into genome evolution and oil improvement.</title>
        <authorList>
            <person name="Chen X."/>
        </authorList>
    </citation>
    <scope>NUCLEOTIDE SEQUENCE [LARGE SCALE GENOMIC DNA]</scope>
    <source>
        <strain evidence="3">cv. Fuhuasheng</strain>
        <tissue evidence="2">Leaves</tissue>
    </source>
</reference>
<name>A0A445CV65_ARAHY</name>
<evidence type="ECO:0000313" key="2">
    <source>
        <dbReference type="EMBL" id="RYR54794.1"/>
    </source>
</evidence>
<comment type="caution">
    <text evidence="2">The sequence shown here is derived from an EMBL/GenBank/DDBJ whole genome shotgun (WGS) entry which is preliminary data.</text>
</comment>
<dbReference type="PANTHER" id="PTHR33625:SF2">
    <property type="entry name" value="POST-SET DOMAIN-CONTAINING PROTEIN"/>
    <property type="match status" value="1"/>
</dbReference>
<evidence type="ECO:0000256" key="1">
    <source>
        <dbReference type="SAM" id="MobiDB-lite"/>
    </source>
</evidence>